<evidence type="ECO:0000256" key="5">
    <source>
        <dbReference type="ARBA" id="ARBA00022786"/>
    </source>
</evidence>
<proteinExistence type="inferred from homology"/>
<dbReference type="Proteomes" id="UP000225706">
    <property type="component" value="Unassembled WGS sequence"/>
</dbReference>
<evidence type="ECO:0000259" key="16">
    <source>
        <dbReference type="Pfam" id="PF03931"/>
    </source>
</evidence>
<comment type="similarity">
    <text evidence="3">Belongs to the SKP1 family.</text>
</comment>
<comment type="subcellular location">
    <subcellularLocation>
        <location evidence="1">Nucleus</location>
    </subcellularLocation>
</comment>
<evidence type="ECO:0000313" key="17">
    <source>
        <dbReference type="EMBL" id="PFX27907.1"/>
    </source>
</evidence>
<protein>
    <recommendedName>
        <fullName evidence="4">Elongin-C</fullName>
    </recommendedName>
    <alternativeName>
        <fullName evidence="11">Elongin 15 kDa subunit</fullName>
    </alternativeName>
    <alternativeName>
        <fullName evidence="12">RNA polymerase II transcription factor SIII subunit C</fullName>
    </alternativeName>
    <alternativeName>
        <fullName evidence="14">SIII p15</fullName>
    </alternativeName>
    <alternativeName>
        <fullName evidence="13">Transcription elongation factor B polypeptide 1</fullName>
    </alternativeName>
</protein>
<dbReference type="InterPro" id="IPR039948">
    <property type="entry name" value="ELC1"/>
</dbReference>
<feature type="domain" description="SKP1 component POZ" evidence="16">
    <location>
        <begin position="56"/>
        <end position="118"/>
    </location>
</feature>
<evidence type="ECO:0000256" key="15">
    <source>
        <dbReference type="ARBA" id="ARBA00093535"/>
    </source>
</evidence>
<evidence type="ECO:0000256" key="2">
    <source>
        <dbReference type="ARBA" id="ARBA00004906"/>
    </source>
</evidence>
<evidence type="ECO:0000256" key="13">
    <source>
        <dbReference type="ARBA" id="ARBA00080440"/>
    </source>
</evidence>
<dbReference type="Gene3D" id="3.30.710.10">
    <property type="entry name" value="Potassium Channel Kv1.1, Chain A"/>
    <property type="match status" value="1"/>
</dbReference>
<evidence type="ECO:0000256" key="10">
    <source>
        <dbReference type="ARBA" id="ARBA00054216"/>
    </source>
</evidence>
<dbReference type="InterPro" id="IPR016073">
    <property type="entry name" value="Skp1_comp_POZ"/>
</dbReference>
<dbReference type="GO" id="GO:1990234">
    <property type="term" value="C:transferase complex"/>
    <property type="evidence" value="ECO:0007669"/>
    <property type="project" value="UniProtKB-ARBA"/>
</dbReference>
<keyword evidence="17" id="KW-0648">Protein biosynthesis</keyword>
<evidence type="ECO:0000256" key="3">
    <source>
        <dbReference type="ARBA" id="ARBA00009993"/>
    </source>
</evidence>
<comment type="pathway">
    <text evidence="2">Protein modification; protein ubiquitination.</text>
</comment>
<evidence type="ECO:0000313" key="18">
    <source>
        <dbReference type="Proteomes" id="UP000225706"/>
    </source>
</evidence>
<comment type="subunit">
    <text evidence="15">Heterotrimer of an A (ELOA, ELOA2 or ELOA3P), ELOB and ELOC subunit. The elongin BC complex interacts with EPOP; leading to recruit the elongin BC complex to Polycomb group (PcG) target genes, thereby restricting excessive activity of the PRC2/EED-EZH2 complex. Component of multiple cullin-RING E3 ubiquitin-protein ligase complexes composed of Elongin BC (ELOB and ELOC), a cullin (CUL2 or CUL5), a catalytic subunit (RBX1 or RNF7/RBX2), as well as a substrate adapter protein that can be either ASB2, ASB9, ASB11, KLHDC2, KLHDC3, KLHDC10, APPBP2, FEM1A, FEM1B, FEM1C, LRR1, PCMTD1, SOCS1, SOCS2, SOCS5, SPSB1, SPSB3, ELOA, VHL, WSB1, ZYG11B or RAB40C. Interacts with TMF1. As part of the Elongin BC E3 ubiquitin ligase complex; interacts with NRBP1. May form oligomers as a KLHDC2/KLHDC3-ELOB-ELOC complex; this interaction is autoinhibitory for the E3 ligase complex as the substrate-binding site of KLHDC2/KLHDC3 is blocked in the oligomer.</text>
</comment>
<dbReference type="GO" id="GO:0140535">
    <property type="term" value="C:intracellular protein-containing complex"/>
    <property type="evidence" value="ECO:0007669"/>
    <property type="project" value="UniProtKB-ARBA"/>
</dbReference>
<dbReference type="EMBL" id="LSMT01000093">
    <property type="protein sequence ID" value="PFX27907.1"/>
    <property type="molecule type" value="Genomic_DNA"/>
</dbReference>
<evidence type="ECO:0000256" key="9">
    <source>
        <dbReference type="ARBA" id="ARBA00023242"/>
    </source>
</evidence>
<keyword evidence="8" id="KW-0804">Transcription</keyword>
<dbReference type="PANTHER" id="PTHR20648">
    <property type="entry name" value="ELONGIN-C"/>
    <property type="match status" value="1"/>
</dbReference>
<dbReference type="GO" id="GO:0005634">
    <property type="term" value="C:nucleus"/>
    <property type="evidence" value="ECO:0007669"/>
    <property type="project" value="UniProtKB-SubCell"/>
</dbReference>
<evidence type="ECO:0000256" key="1">
    <source>
        <dbReference type="ARBA" id="ARBA00004123"/>
    </source>
</evidence>
<reference evidence="17" key="1">
    <citation type="journal article" date="2017" name="J. ISSAAS">
        <title>Comparative analysis of the genomes of Stylophora pistillata and Acropora digitifera provides evidence for extensive differences between species of corals.</title>
        <authorList>
            <person name="Voolstra C.R."/>
            <person name="Li Y."/>
            <person name="Liew Y.J."/>
            <person name="Baumgarten S."/>
            <person name="Zoccola D."/>
            <person name="Flot J.-F."/>
            <person name="Tambutte S."/>
            <person name="Allemand D."/>
            <person name="Aranda M."/>
        </authorList>
    </citation>
    <scope>NUCLEOTIDE SEQUENCE</scope>
    <source>
        <strain evidence="17">CSM Monaco</strain>
        <tissue evidence="17">Whole animal</tissue>
    </source>
</reference>
<dbReference type="SUPFAM" id="SSF54695">
    <property type="entry name" value="POZ domain"/>
    <property type="match status" value="1"/>
</dbReference>
<keyword evidence="5" id="KW-0833">Ubl conjugation pathway</keyword>
<dbReference type="SMART" id="SM00512">
    <property type="entry name" value="Skp1"/>
    <property type="match status" value="1"/>
</dbReference>
<dbReference type="GO" id="GO:0003746">
    <property type="term" value="F:translation elongation factor activity"/>
    <property type="evidence" value="ECO:0007669"/>
    <property type="project" value="UniProtKB-KW"/>
</dbReference>
<gene>
    <name evidence="17" type="primary">Tceb1</name>
    <name evidence="17" type="ORF">AWC38_SpisGene7398</name>
</gene>
<dbReference type="CDD" id="cd18321">
    <property type="entry name" value="BTB_POZ_EloC"/>
    <property type="match status" value="1"/>
</dbReference>
<evidence type="ECO:0000256" key="12">
    <source>
        <dbReference type="ARBA" id="ARBA00076689"/>
    </source>
</evidence>
<accession>A0A2B4SH92</accession>
<keyword evidence="18" id="KW-1185">Reference proteome</keyword>
<dbReference type="GO" id="GO:0005737">
    <property type="term" value="C:cytoplasm"/>
    <property type="evidence" value="ECO:0007669"/>
    <property type="project" value="UniProtKB-ARBA"/>
</dbReference>
<dbReference type="InterPro" id="IPR011333">
    <property type="entry name" value="SKP1/BTB/POZ_sf"/>
</dbReference>
<dbReference type="InterPro" id="IPR001232">
    <property type="entry name" value="SKP1-like"/>
</dbReference>
<dbReference type="FunFam" id="3.30.710.10:FF:000016">
    <property type="entry name" value="Transcription elongation factor"/>
    <property type="match status" value="1"/>
</dbReference>
<comment type="caution">
    <text evidence="17">The sequence shown here is derived from an EMBL/GenBank/DDBJ whole genome shotgun (WGS) entry which is preliminary data.</text>
</comment>
<sequence>MFSGRFSLPLSSLNSQKGEIYLTYGFVWMTDTDDKKLEEGQTDPVYGGCEGPSAMYVKLISSDDHEFIINRDYALTSGTIKAMLSGPGQFSENETNEVYFREIPSHVLAKVCTYFMYKVRYTNSSTEIPEFPIAPEIALELLMAANFLDC</sequence>
<keyword evidence="6" id="KW-0832">Ubl conjugation</keyword>
<evidence type="ECO:0000256" key="7">
    <source>
        <dbReference type="ARBA" id="ARBA00023015"/>
    </source>
</evidence>
<comment type="function">
    <text evidence="10">SIII, also known as elongin, is a general transcription elongation factor that increases the RNA polymerase II transcription elongation past template-encoded arresting sites. Subunit A is transcriptionally active and its transcription activity is strongly enhanced by binding to the dimeric complex of the SIII regulatory subunits B and C (elongin BC complex). In embryonic stem cells, the elongin BC complex is recruited by EPOP to Polycomb group (PcG) target genes in order generate genomic region that display both active and repressive chromatin properties, an important feature of pluripotent stem cells.</text>
</comment>
<evidence type="ECO:0000256" key="6">
    <source>
        <dbReference type="ARBA" id="ARBA00022843"/>
    </source>
</evidence>
<dbReference type="STRING" id="50429.A0A2B4SH92"/>
<dbReference type="GO" id="GO:0006511">
    <property type="term" value="P:ubiquitin-dependent protein catabolic process"/>
    <property type="evidence" value="ECO:0007669"/>
    <property type="project" value="InterPro"/>
</dbReference>
<keyword evidence="7" id="KW-0805">Transcription regulation</keyword>
<evidence type="ECO:0000256" key="4">
    <source>
        <dbReference type="ARBA" id="ARBA00021347"/>
    </source>
</evidence>
<keyword evidence="17" id="KW-0251">Elongation factor</keyword>
<keyword evidence="9" id="KW-0539">Nucleus</keyword>
<organism evidence="17 18">
    <name type="scientific">Stylophora pistillata</name>
    <name type="common">Smooth cauliflower coral</name>
    <dbReference type="NCBI Taxonomy" id="50429"/>
    <lineage>
        <taxon>Eukaryota</taxon>
        <taxon>Metazoa</taxon>
        <taxon>Cnidaria</taxon>
        <taxon>Anthozoa</taxon>
        <taxon>Hexacorallia</taxon>
        <taxon>Scleractinia</taxon>
        <taxon>Astrocoeniina</taxon>
        <taxon>Pocilloporidae</taxon>
        <taxon>Stylophora</taxon>
    </lineage>
</organism>
<dbReference type="AlphaFoldDB" id="A0A2B4SH92"/>
<evidence type="ECO:0000256" key="11">
    <source>
        <dbReference type="ARBA" id="ARBA00075906"/>
    </source>
</evidence>
<evidence type="ECO:0000256" key="8">
    <source>
        <dbReference type="ARBA" id="ARBA00023163"/>
    </source>
</evidence>
<dbReference type="OrthoDB" id="249087at2759"/>
<name>A0A2B4SH92_STYPI</name>
<evidence type="ECO:0000256" key="14">
    <source>
        <dbReference type="ARBA" id="ARBA00083625"/>
    </source>
</evidence>
<dbReference type="Pfam" id="PF03931">
    <property type="entry name" value="Skp1_POZ"/>
    <property type="match status" value="1"/>
</dbReference>